<feature type="domain" description="FERM" evidence="6">
    <location>
        <begin position="41"/>
        <end position="326"/>
    </location>
</feature>
<dbReference type="Pfam" id="PF00373">
    <property type="entry name" value="FERM_M"/>
    <property type="match status" value="1"/>
</dbReference>
<dbReference type="SMART" id="SM01195">
    <property type="entry name" value="FA"/>
    <property type="match status" value="1"/>
</dbReference>
<organism evidence="7 8">
    <name type="scientific">Patella caerulea</name>
    <name type="common">Rayed Mediterranean limpet</name>
    <dbReference type="NCBI Taxonomy" id="87958"/>
    <lineage>
        <taxon>Eukaryota</taxon>
        <taxon>Metazoa</taxon>
        <taxon>Spiralia</taxon>
        <taxon>Lophotrochozoa</taxon>
        <taxon>Mollusca</taxon>
        <taxon>Gastropoda</taxon>
        <taxon>Patellogastropoda</taxon>
        <taxon>Patelloidea</taxon>
        <taxon>Patellidae</taxon>
        <taxon>Patella</taxon>
    </lineage>
</organism>
<dbReference type="Proteomes" id="UP001347796">
    <property type="component" value="Unassembled WGS sequence"/>
</dbReference>
<reference evidence="7 8" key="1">
    <citation type="submission" date="2024-01" db="EMBL/GenBank/DDBJ databases">
        <title>The genome of the rayed Mediterranean limpet Patella caerulea (Linnaeus, 1758).</title>
        <authorList>
            <person name="Anh-Thu Weber A."/>
            <person name="Halstead-Nussloch G."/>
        </authorList>
    </citation>
    <scope>NUCLEOTIDE SEQUENCE [LARGE SCALE GENOMIC DNA]</scope>
    <source>
        <strain evidence="7">AATW-2023a</strain>
        <tissue evidence="7">Whole specimen</tissue>
    </source>
</reference>
<proteinExistence type="predicted"/>
<keyword evidence="4" id="KW-0965">Cell junction</keyword>
<dbReference type="InterPro" id="IPR000299">
    <property type="entry name" value="FERM_domain"/>
</dbReference>
<protein>
    <recommendedName>
        <fullName evidence="6">FERM domain-containing protein</fullName>
    </recommendedName>
</protein>
<dbReference type="InterPro" id="IPR019747">
    <property type="entry name" value="FERM_CS"/>
</dbReference>
<dbReference type="EMBL" id="JAZGQO010000021">
    <property type="protein sequence ID" value="KAK6166656.1"/>
    <property type="molecule type" value="Genomic_DNA"/>
</dbReference>
<dbReference type="Pfam" id="PF09379">
    <property type="entry name" value="FERM_N"/>
    <property type="match status" value="1"/>
</dbReference>
<dbReference type="InterPro" id="IPR035963">
    <property type="entry name" value="FERM_2"/>
</dbReference>
<gene>
    <name evidence="7" type="ORF">SNE40_023296</name>
</gene>
<dbReference type="InterPro" id="IPR014352">
    <property type="entry name" value="FERM/acyl-CoA-bd_prot_sf"/>
</dbReference>
<evidence type="ECO:0000256" key="3">
    <source>
        <dbReference type="ARBA" id="ARBA00022490"/>
    </source>
</evidence>
<feature type="region of interest" description="Disordered" evidence="5">
    <location>
        <begin position="381"/>
        <end position="445"/>
    </location>
</feature>
<dbReference type="InterPro" id="IPR029071">
    <property type="entry name" value="Ubiquitin-like_domsf"/>
</dbReference>
<dbReference type="InterPro" id="IPR011993">
    <property type="entry name" value="PH-like_dom_sf"/>
</dbReference>
<comment type="subcellular location">
    <subcellularLocation>
        <location evidence="1">Cell junction</location>
    </subcellularLocation>
    <subcellularLocation>
        <location evidence="2">Cytoplasm</location>
    </subcellularLocation>
</comment>
<dbReference type="Gene3D" id="2.30.29.30">
    <property type="entry name" value="Pleckstrin-homology domain (PH domain)/Phosphotyrosine-binding domain (PTB)"/>
    <property type="match status" value="1"/>
</dbReference>
<feature type="compositionally biased region" description="Basic and acidic residues" evidence="5">
    <location>
        <begin position="1037"/>
        <end position="1046"/>
    </location>
</feature>
<dbReference type="Gene3D" id="3.10.20.90">
    <property type="entry name" value="Phosphatidylinositol 3-kinase Catalytic Subunit, Chain A, domain 1"/>
    <property type="match status" value="1"/>
</dbReference>
<feature type="compositionally biased region" description="Low complexity" evidence="5">
    <location>
        <begin position="414"/>
        <end position="423"/>
    </location>
</feature>
<dbReference type="InterPro" id="IPR018979">
    <property type="entry name" value="FERM_N"/>
</dbReference>
<feature type="region of interest" description="Disordered" evidence="5">
    <location>
        <begin position="1012"/>
        <end position="1052"/>
    </location>
</feature>
<dbReference type="SUPFAM" id="SSF47031">
    <property type="entry name" value="Second domain of FERM"/>
    <property type="match status" value="1"/>
</dbReference>
<keyword evidence="3" id="KW-0963">Cytoplasm</keyword>
<dbReference type="CDD" id="cd13186">
    <property type="entry name" value="FERM_C_NBL4_NBL5"/>
    <property type="match status" value="1"/>
</dbReference>
<dbReference type="PRINTS" id="PR00935">
    <property type="entry name" value="BAND41"/>
</dbReference>
<feature type="region of interest" description="Disordered" evidence="5">
    <location>
        <begin position="592"/>
        <end position="830"/>
    </location>
</feature>
<dbReference type="Pfam" id="PF08736">
    <property type="entry name" value="FA"/>
    <property type="match status" value="1"/>
</dbReference>
<dbReference type="InterPro" id="IPR019748">
    <property type="entry name" value="FERM_central"/>
</dbReference>
<feature type="compositionally biased region" description="Basic and acidic residues" evidence="5">
    <location>
        <begin position="381"/>
        <end position="404"/>
    </location>
</feature>
<dbReference type="SUPFAM" id="SSF50729">
    <property type="entry name" value="PH domain-like"/>
    <property type="match status" value="1"/>
</dbReference>
<name>A0AAN8G9W5_PATCE</name>
<feature type="compositionally biased region" description="Basic and acidic residues" evidence="5">
    <location>
        <begin position="698"/>
        <end position="743"/>
    </location>
</feature>
<evidence type="ECO:0000313" key="8">
    <source>
        <dbReference type="Proteomes" id="UP001347796"/>
    </source>
</evidence>
<dbReference type="InterPro" id="IPR019749">
    <property type="entry name" value="Band_41_domain"/>
</dbReference>
<feature type="region of interest" description="Disordered" evidence="5">
    <location>
        <begin position="961"/>
        <end position="982"/>
    </location>
</feature>
<feature type="compositionally biased region" description="Polar residues" evidence="5">
    <location>
        <begin position="679"/>
        <end position="690"/>
    </location>
</feature>
<keyword evidence="8" id="KW-1185">Reference proteome</keyword>
<dbReference type="GO" id="GO:0005737">
    <property type="term" value="C:cytoplasm"/>
    <property type="evidence" value="ECO:0007669"/>
    <property type="project" value="UniProtKB-SubCell"/>
</dbReference>
<evidence type="ECO:0000256" key="2">
    <source>
        <dbReference type="ARBA" id="ARBA00004496"/>
    </source>
</evidence>
<feature type="compositionally biased region" description="Polar residues" evidence="5">
    <location>
        <begin position="968"/>
        <end position="982"/>
    </location>
</feature>
<feature type="compositionally biased region" description="Acidic residues" evidence="5">
    <location>
        <begin position="615"/>
        <end position="624"/>
    </location>
</feature>
<dbReference type="AlphaFoldDB" id="A0AAN8G9W5"/>
<dbReference type="SUPFAM" id="SSF54236">
    <property type="entry name" value="Ubiquitin-like"/>
    <property type="match status" value="1"/>
</dbReference>
<feature type="compositionally biased region" description="Basic and acidic residues" evidence="5">
    <location>
        <begin position="625"/>
        <end position="635"/>
    </location>
</feature>
<dbReference type="FunFam" id="2.30.29.30:FF:000002">
    <property type="entry name" value="Band 4.1-like protein 5 isoform 1"/>
    <property type="match status" value="1"/>
</dbReference>
<dbReference type="Pfam" id="PF09380">
    <property type="entry name" value="FERM_C"/>
    <property type="match status" value="1"/>
</dbReference>
<feature type="compositionally biased region" description="Low complexity" evidence="5">
    <location>
        <begin position="669"/>
        <end position="678"/>
    </location>
</feature>
<dbReference type="GO" id="GO:0005886">
    <property type="term" value="C:plasma membrane"/>
    <property type="evidence" value="ECO:0007669"/>
    <property type="project" value="UniProtKB-ARBA"/>
</dbReference>
<dbReference type="GO" id="GO:0031032">
    <property type="term" value="P:actomyosin structure organization"/>
    <property type="evidence" value="ECO:0007669"/>
    <property type="project" value="TreeGrafter"/>
</dbReference>
<dbReference type="PROSITE" id="PS00660">
    <property type="entry name" value="FERM_1"/>
    <property type="match status" value="1"/>
</dbReference>
<feature type="compositionally biased region" description="Basic and acidic residues" evidence="5">
    <location>
        <begin position="794"/>
        <end position="807"/>
    </location>
</feature>
<dbReference type="FunFam" id="3.10.20.90:FF:000024">
    <property type="entry name" value="Erythrocyte membrane protein band 4.1-like 5"/>
    <property type="match status" value="1"/>
</dbReference>
<feature type="compositionally biased region" description="Basic residues" evidence="5">
    <location>
        <begin position="8"/>
        <end position="20"/>
    </location>
</feature>
<dbReference type="CDD" id="cd17108">
    <property type="entry name" value="FERM_F1_EPB41L5_like"/>
    <property type="match status" value="1"/>
</dbReference>
<dbReference type="GO" id="GO:0005856">
    <property type="term" value="C:cytoskeleton"/>
    <property type="evidence" value="ECO:0007669"/>
    <property type="project" value="TreeGrafter"/>
</dbReference>
<evidence type="ECO:0000256" key="4">
    <source>
        <dbReference type="ARBA" id="ARBA00022949"/>
    </source>
</evidence>
<feature type="region of interest" description="Disordered" evidence="5">
    <location>
        <begin position="1"/>
        <end position="31"/>
    </location>
</feature>
<evidence type="ECO:0000256" key="1">
    <source>
        <dbReference type="ARBA" id="ARBA00004282"/>
    </source>
</evidence>
<feature type="compositionally biased region" description="Low complexity" evidence="5">
    <location>
        <begin position="433"/>
        <end position="443"/>
    </location>
</feature>
<dbReference type="CDD" id="cd14473">
    <property type="entry name" value="FERM_B-lobe"/>
    <property type="match status" value="1"/>
</dbReference>
<feature type="compositionally biased region" description="Polar residues" evidence="5">
    <location>
        <begin position="648"/>
        <end position="666"/>
    </location>
</feature>
<evidence type="ECO:0000313" key="7">
    <source>
        <dbReference type="EMBL" id="KAK6166656.1"/>
    </source>
</evidence>
<dbReference type="Gene3D" id="1.20.80.10">
    <property type="match status" value="1"/>
</dbReference>
<dbReference type="FunFam" id="1.20.80.10:FF:000003">
    <property type="entry name" value="Tyrosine-protein phosphatase non-receptor type 4"/>
    <property type="match status" value="1"/>
</dbReference>
<dbReference type="SMART" id="SM00295">
    <property type="entry name" value="B41"/>
    <property type="match status" value="1"/>
</dbReference>
<dbReference type="InterPro" id="IPR018980">
    <property type="entry name" value="FERM_PH-like_C"/>
</dbReference>
<dbReference type="InterPro" id="IPR014847">
    <property type="entry name" value="FA"/>
</dbReference>
<dbReference type="PROSITE" id="PS50057">
    <property type="entry name" value="FERM_3"/>
    <property type="match status" value="1"/>
</dbReference>
<dbReference type="PANTHER" id="PTHR23280">
    <property type="entry name" value="4.1 G PROTEIN"/>
    <property type="match status" value="1"/>
</dbReference>
<dbReference type="GO" id="GO:0070161">
    <property type="term" value="C:anchoring junction"/>
    <property type="evidence" value="ECO:0007669"/>
    <property type="project" value="UniProtKB-SubCell"/>
</dbReference>
<evidence type="ECO:0000256" key="5">
    <source>
        <dbReference type="SAM" id="MobiDB-lite"/>
    </source>
</evidence>
<dbReference type="SMART" id="SM01196">
    <property type="entry name" value="FERM_C"/>
    <property type="match status" value="1"/>
</dbReference>
<accession>A0AAN8G9W5</accession>
<feature type="compositionally biased region" description="Polar residues" evidence="5">
    <location>
        <begin position="1012"/>
        <end position="1029"/>
    </location>
</feature>
<sequence>MSFFTRLFSKRRSRRGRGGAKSHSDFVDGQQPTPVKSKHLLTCTVVLLDASEITLQIHKKSPGSELLEQVFYHLDLVEKDYFGLQYTDTHNVTHWLDPTKQIKKQAKIGPHFTFRFRVKFYSSEPNNLHEELTRYQFFLQLKNDIYSKRLEPPEDVLIEMCAFAIQSELGDYDPDEHTAALISEFRFVPDQTEELELKIFEKYKECNRGQTPAQAEVVFLNKAKWLEMYGVDMHTVQGRDGMDYTLGLTPTGILVFEGQQKIGLFFWPKMTKLDFKGKKLTLIVVEDDEDGKGQDHTFVFRLLSEKACKHLWKCAVEHHAFFRLKGPVKGTSTRQNFFRMGSRFRYSGRTEYQTATLNRVRRSVRFERKPSQRYSRRATLERKELVEKKRRDQERKRLAEEKRKAAAPSPPIADTSFDTTDTTVVLPSGNKITPPTVSVTPSTAEAKSHAAVERLDNLIKGSTLERPVKHGAGEATVTAPSTSTTTTADIDIKAASESAIARMKGLDETKPLPAQRHKDVNNFKNNQVKFAGGATSIPADQMKCNIFKAKIEKELIKGSEVETVSPNTTVDNEEEILPKRNYLDVKLNNIFGSSADSSSEGEEEDKEASESEKSEESEESEKSDEESFPKEEENPKLIVKIPPKPAPRTSTLRTASNSSVQNGTESLTRRSNSNTSNSHGNDLRTSQSSDTSDKHRHPSDLSDKHRHPSDVSDKHRHPSDMSDKHRHPSDMSDKHRHHSDMSDKHRHPSHNSDSGMNTLERRKINPSNEVFITGPTVQKKHNEDSKSKRQAPPRPDKPPTLKKDKTPPKVITSVDISESHDNNNISTEYTTTPSITNTKYTGVTSFDISTGESLYDNLISSPKNSTPPFPTTGFDFEEESKIKDNPFPLTLDDDILNEDNISSRKIQIENHSHEKSDSFSSSASAQIQENKVTSPVLQKFPVSISISPTSNPFIKTPAIPSEQETEDSNMAGNTQESGDNNSVVIETSFTGNKLVTRKSTSTSKVASNQVITVTRSKAETSPQASNGSELSPWHVAPPEKKIERKITLTTEL</sequence>
<dbReference type="PANTHER" id="PTHR23280:SF25">
    <property type="entry name" value="MOESIN_EZRIN_RADIXIN HOMOLOG 1"/>
    <property type="match status" value="1"/>
</dbReference>
<evidence type="ECO:0000259" key="6">
    <source>
        <dbReference type="PROSITE" id="PS50057"/>
    </source>
</evidence>
<comment type="caution">
    <text evidence="7">The sequence shown here is derived from an EMBL/GenBank/DDBJ whole genome shotgun (WGS) entry which is preliminary data.</text>
</comment>